<name>A0A1R3TB88_9BACT</name>
<organism evidence="1 2">
    <name type="scientific">Proteiniphilum saccharofermentans</name>
    <dbReference type="NCBI Taxonomy" id="1642647"/>
    <lineage>
        <taxon>Bacteria</taxon>
        <taxon>Pseudomonadati</taxon>
        <taxon>Bacteroidota</taxon>
        <taxon>Bacteroidia</taxon>
        <taxon>Bacteroidales</taxon>
        <taxon>Dysgonomonadaceae</taxon>
        <taxon>Proteiniphilum</taxon>
    </lineage>
</organism>
<protein>
    <submittedName>
        <fullName evidence="1">Uncharacterized protein</fullName>
    </submittedName>
</protein>
<dbReference type="EMBL" id="LT605205">
    <property type="protein sequence ID" value="SCD21877.1"/>
    <property type="molecule type" value="Genomic_DNA"/>
</dbReference>
<evidence type="ECO:0000313" key="2">
    <source>
        <dbReference type="Proteomes" id="UP000187464"/>
    </source>
</evidence>
<reference evidence="2" key="1">
    <citation type="submission" date="2016-08" db="EMBL/GenBank/DDBJ databases">
        <authorList>
            <person name="Wibberg D."/>
        </authorList>
    </citation>
    <scope>NUCLEOTIDE SEQUENCE [LARGE SCALE GENOMIC DNA]</scope>
</reference>
<dbReference type="AlphaFoldDB" id="A0A1R3TB88"/>
<evidence type="ECO:0000313" key="1">
    <source>
        <dbReference type="EMBL" id="SCD21877.1"/>
    </source>
</evidence>
<dbReference type="Proteomes" id="UP000187464">
    <property type="component" value="Chromosome I"/>
</dbReference>
<accession>A0A1R3TB88</accession>
<dbReference type="STRING" id="1642647.PSM36_3088"/>
<gene>
    <name evidence="1" type="ORF">PSM36_3088</name>
</gene>
<keyword evidence="2" id="KW-1185">Reference proteome</keyword>
<dbReference type="KEGG" id="psac:PSM36_3088"/>
<sequence length="39" mass="4576">MGIYIDLERVQEGFYNVNRDFADNIKDATDKFKQASFCL</sequence>
<proteinExistence type="predicted"/>